<dbReference type="GO" id="GO:0006601">
    <property type="term" value="P:creatine biosynthetic process"/>
    <property type="evidence" value="ECO:0007669"/>
    <property type="project" value="TreeGrafter"/>
</dbReference>
<feature type="compositionally biased region" description="Basic and acidic residues" evidence="1">
    <location>
        <begin position="290"/>
        <end position="319"/>
    </location>
</feature>
<comment type="caution">
    <text evidence="2">The sequence shown here is derived from an EMBL/GenBank/DDBJ whole genome shotgun (WGS) entry which is preliminary data.</text>
</comment>
<name>A0A080ZL23_PHYNI</name>
<accession>A0A080ZL23</accession>
<sequence length="336" mass="37879">AKMTTQGNSKGLDEFGHEVLWSSRGQQVMMQWEKQYMERCVDALAIQPTDRVLEIGFGLAYSATHIQRFRPRSHTIIECDQETLQRARRFATSHSGVKIAAGTWQQVLPTLNQFDCVFFDDYPLPELEVGGADGAASRQRSRWHDFLDVALKHCTTGARISGYLARKLDLQRPGCQVTISIVQVDVPEHCNYFPHKTALVPVITVVDPIAAASLTSTGIDTVLPLPHSSKKFQHAFECASSFERGLHTAAFKRERKQMTEIRNFLLAHELDALPHGQLEHIDDSGDGMEDDHPSDENILSGEHREEEERSIHYSDEKSRQKFLRSLRSKAAASKLT</sequence>
<feature type="region of interest" description="Disordered" evidence="1">
    <location>
        <begin position="277"/>
        <end position="319"/>
    </location>
</feature>
<dbReference type="Gene3D" id="3.40.50.150">
    <property type="entry name" value="Vaccinia Virus protein VP39"/>
    <property type="match status" value="1"/>
</dbReference>
<reference evidence="2 3" key="1">
    <citation type="submission" date="2013-11" db="EMBL/GenBank/DDBJ databases">
        <title>The Genome Sequence of Phytophthora parasitica P1976.</title>
        <authorList>
            <consortium name="The Broad Institute Genomics Platform"/>
            <person name="Russ C."/>
            <person name="Tyler B."/>
            <person name="Panabieres F."/>
            <person name="Shan W."/>
            <person name="Tripathy S."/>
            <person name="Grunwald N."/>
            <person name="Machado M."/>
            <person name="Johnson C.S."/>
            <person name="Walker B."/>
            <person name="Young S."/>
            <person name="Zeng Q."/>
            <person name="Gargeya S."/>
            <person name="Fitzgerald M."/>
            <person name="Haas B."/>
            <person name="Abouelleil A."/>
            <person name="Allen A.W."/>
            <person name="Alvarado L."/>
            <person name="Arachchi H.M."/>
            <person name="Berlin A.M."/>
            <person name="Chapman S.B."/>
            <person name="Gainer-Dewar J."/>
            <person name="Goldberg J."/>
            <person name="Griggs A."/>
            <person name="Gujja S."/>
            <person name="Hansen M."/>
            <person name="Howarth C."/>
            <person name="Imamovic A."/>
            <person name="Ireland A."/>
            <person name="Larimer J."/>
            <person name="McCowan C."/>
            <person name="Murphy C."/>
            <person name="Pearson M."/>
            <person name="Poon T.W."/>
            <person name="Priest M."/>
            <person name="Roberts A."/>
            <person name="Saif S."/>
            <person name="Shea T."/>
            <person name="Sisk P."/>
            <person name="Sykes S."/>
            <person name="Wortman J."/>
            <person name="Nusbaum C."/>
            <person name="Birren B."/>
        </authorList>
    </citation>
    <scope>NUCLEOTIDE SEQUENCE [LARGE SCALE GENOMIC DNA]</scope>
    <source>
        <strain evidence="2 3">P1976</strain>
    </source>
</reference>
<dbReference type="CDD" id="cd02440">
    <property type="entry name" value="AdoMet_MTases"/>
    <property type="match status" value="1"/>
</dbReference>
<gene>
    <name evidence="2" type="ORF">F444_15696</name>
</gene>
<dbReference type="GO" id="GO:0030731">
    <property type="term" value="F:guanidinoacetate N-methyltransferase activity"/>
    <property type="evidence" value="ECO:0007669"/>
    <property type="project" value="TreeGrafter"/>
</dbReference>
<dbReference type="SUPFAM" id="SSF53335">
    <property type="entry name" value="S-adenosyl-L-methionine-dependent methyltransferases"/>
    <property type="match status" value="1"/>
</dbReference>
<evidence type="ECO:0000313" key="3">
    <source>
        <dbReference type="Proteomes" id="UP000028582"/>
    </source>
</evidence>
<dbReference type="InterPro" id="IPR051038">
    <property type="entry name" value="RMT2/GAMT_Mtase"/>
</dbReference>
<dbReference type="PANTHER" id="PTHR32379:SF1">
    <property type="entry name" value="GUANIDINOACETATE N-METHYLTRANSFERASE"/>
    <property type="match status" value="1"/>
</dbReference>
<dbReference type="OrthoDB" id="19014at2759"/>
<dbReference type="GO" id="GO:0032259">
    <property type="term" value="P:methylation"/>
    <property type="evidence" value="ECO:0007669"/>
    <property type="project" value="UniProtKB-KW"/>
</dbReference>
<dbReference type="EMBL" id="ANJA01002900">
    <property type="protein sequence ID" value="ETO67334.1"/>
    <property type="molecule type" value="Genomic_DNA"/>
</dbReference>
<protein>
    <recommendedName>
        <fullName evidence="4">Methyltransferase domain-containing protein</fullName>
    </recommendedName>
</protein>
<evidence type="ECO:0000313" key="2">
    <source>
        <dbReference type="EMBL" id="ETO67334.1"/>
    </source>
</evidence>
<dbReference type="InterPro" id="IPR029063">
    <property type="entry name" value="SAM-dependent_MTases_sf"/>
</dbReference>
<proteinExistence type="predicted"/>
<feature type="non-terminal residue" evidence="2">
    <location>
        <position position="1"/>
    </location>
</feature>
<dbReference type="GO" id="GO:0005737">
    <property type="term" value="C:cytoplasm"/>
    <property type="evidence" value="ECO:0007669"/>
    <property type="project" value="TreeGrafter"/>
</dbReference>
<evidence type="ECO:0008006" key="4">
    <source>
        <dbReference type="Google" id="ProtNLM"/>
    </source>
</evidence>
<dbReference type="Proteomes" id="UP000028582">
    <property type="component" value="Unassembled WGS sequence"/>
</dbReference>
<dbReference type="GO" id="GO:0005634">
    <property type="term" value="C:nucleus"/>
    <property type="evidence" value="ECO:0007669"/>
    <property type="project" value="TreeGrafter"/>
</dbReference>
<dbReference type="PANTHER" id="PTHR32379">
    <property type="entry name" value="GUANIDINOACETATE N-METHYLTRANSFERASE"/>
    <property type="match status" value="1"/>
</dbReference>
<dbReference type="AlphaFoldDB" id="A0A080ZL23"/>
<dbReference type="GO" id="GO:0003723">
    <property type="term" value="F:RNA binding"/>
    <property type="evidence" value="ECO:0007669"/>
    <property type="project" value="UniProtKB-KW"/>
</dbReference>
<organism evidence="2 3">
    <name type="scientific">Phytophthora nicotianae P1976</name>
    <dbReference type="NCBI Taxonomy" id="1317066"/>
    <lineage>
        <taxon>Eukaryota</taxon>
        <taxon>Sar</taxon>
        <taxon>Stramenopiles</taxon>
        <taxon>Oomycota</taxon>
        <taxon>Peronosporomycetes</taxon>
        <taxon>Peronosporales</taxon>
        <taxon>Peronosporaceae</taxon>
        <taxon>Phytophthora</taxon>
    </lineage>
</organism>
<evidence type="ECO:0000256" key="1">
    <source>
        <dbReference type="SAM" id="MobiDB-lite"/>
    </source>
</evidence>